<dbReference type="Proteomes" id="UP000002058">
    <property type="component" value="Unassembled WGS sequence"/>
</dbReference>
<protein>
    <submittedName>
        <fullName evidence="2">Uncharacterized protein</fullName>
    </submittedName>
</protein>
<dbReference type="KEGG" id="ure:UREG_06370"/>
<dbReference type="HOGENOM" id="CLU_435599_0_0_1"/>
<evidence type="ECO:0000256" key="1">
    <source>
        <dbReference type="SAM" id="MobiDB-lite"/>
    </source>
</evidence>
<accession>C4JXJ7</accession>
<proteinExistence type="predicted"/>
<evidence type="ECO:0000313" key="3">
    <source>
        <dbReference type="Proteomes" id="UP000002058"/>
    </source>
</evidence>
<feature type="region of interest" description="Disordered" evidence="1">
    <location>
        <begin position="1"/>
        <end position="24"/>
    </location>
</feature>
<gene>
    <name evidence="2" type="ORF">UREG_06370</name>
</gene>
<sequence>MSTEDIEPQADVSNMPSMRDKTTRVANSFIFHKASLKRNGHSKKGRDDRDISGRLDNTTIRAEDEENDVILEAIRDNVAAQKEQGNLEAPEKSDLTLKETVRADAGEKVVIHKSSNEKIPAIGSQDILPELVPKVESNTKMLATEDLHELIPTRSTGGSIGKHYKEKKAFFEALPKLLNRQCELGNLSSFSSQTSRGSATVDDNVTGAWTMTDQGTKAVLNVYADVRAALEYFKVPEETKSILGLSVKVMVQPTLIATDPSVLTRVGGRWLPHIRNEILTPRDVFLLWSGANISRLQKAMWAMGLVRKAQRSDGFADLLLPRLLGLAQLCGIERLSFSDLMELAAFTPYLEKFARAYIAKVIGSIDKSQITNLAYGNYFNGQMLGSTPYIKHSFVDTAPSLNDRMVVIGVIHKQKLKLTNPDPCKQVEFKIKLISLTEGEPVYMLSGWATAIAHRPPQFESTTSLRCLYQDIHGSPHYAEWRPDKVVIKIKRTSDGRLAAKPAMFGQIPAPEIPGQRVFGVPCNCTTRDPSKYLKLAGDTTMNGVQLRSVWTGSTDISYHDLRFIWTAGDLVMQRFRADAFTQSTYIQIPEECLYCAINRALGAGCGILVLGGFPKSKPSTQQRGTYA</sequence>
<reference evidence="3" key="1">
    <citation type="journal article" date="2009" name="Genome Res.">
        <title>Comparative genomic analyses of the human fungal pathogens Coccidioides and their relatives.</title>
        <authorList>
            <person name="Sharpton T.J."/>
            <person name="Stajich J.E."/>
            <person name="Rounsley S.D."/>
            <person name="Gardner M.J."/>
            <person name="Wortman J.R."/>
            <person name="Jordar V.S."/>
            <person name="Maiti R."/>
            <person name="Kodira C.D."/>
            <person name="Neafsey D.E."/>
            <person name="Zeng Q."/>
            <person name="Hung C.-Y."/>
            <person name="McMahan C."/>
            <person name="Muszewska A."/>
            <person name="Grynberg M."/>
            <person name="Mandel M.A."/>
            <person name="Kellner E.M."/>
            <person name="Barker B.M."/>
            <person name="Galgiani J.N."/>
            <person name="Orbach M.J."/>
            <person name="Kirkland T.N."/>
            <person name="Cole G.T."/>
            <person name="Henn M.R."/>
            <person name="Birren B.W."/>
            <person name="Taylor J.W."/>
        </authorList>
    </citation>
    <scope>NUCLEOTIDE SEQUENCE [LARGE SCALE GENOMIC DNA]</scope>
    <source>
        <strain evidence="3">UAMH 1704</strain>
    </source>
</reference>
<keyword evidence="3" id="KW-1185">Reference proteome</keyword>
<dbReference type="InParanoid" id="C4JXJ7"/>
<dbReference type="AlphaFoldDB" id="C4JXJ7"/>
<name>C4JXJ7_UNCRE</name>
<dbReference type="VEuPathDB" id="FungiDB:UREG_06370"/>
<evidence type="ECO:0000313" key="2">
    <source>
        <dbReference type="EMBL" id="EEP81505.1"/>
    </source>
</evidence>
<organism evidence="2 3">
    <name type="scientific">Uncinocarpus reesii (strain UAMH 1704)</name>
    <dbReference type="NCBI Taxonomy" id="336963"/>
    <lineage>
        <taxon>Eukaryota</taxon>
        <taxon>Fungi</taxon>
        <taxon>Dikarya</taxon>
        <taxon>Ascomycota</taxon>
        <taxon>Pezizomycotina</taxon>
        <taxon>Eurotiomycetes</taxon>
        <taxon>Eurotiomycetidae</taxon>
        <taxon>Onygenales</taxon>
        <taxon>Onygenaceae</taxon>
        <taxon>Uncinocarpus</taxon>
    </lineage>
</organism>
<dbReference type="RefSeq" id="XP_002583403.1">
    <property type="nucleotide sequence ID" value="XM_002583357.1"/>
</dbReference>
<dbReference type="OMA" id="YLDRRAC"/>
<dbReference type="OrthoDB" id="4428833at2759"/>
<dbReference type="GeneID" id="8442239"/>
<dbReference type="eggNOG" id="ENOG502SKZ5">
    <property type="taxonomic scope" value="Eukaryota"/>
</dbReference>
<dbReference type="EMBL" id="CH476618">
    <property type="protein sequence ID" value="EEP81505.1"/>
    <property type="molecule type" value="Genomic_DNA"/>
</dbReference>